<evidence type="ECO:0000256" key="2">
    <source>
        <dbReference type="SAM" id="Phobius"/>
    </source>
</evidence>
<dbReference type="Pfam" id="PF11992">
    <property type="entry name" value="TgpA_N"/>
    <property type="match status" value="1"/>
</dbReference>
<feature type="transmembrane region" description="Helical" evidence="2">
    <location>
        <begin position="231"/>
        <end position="250"/>
    </location>
</feature>
<name>C7QDD9_CATAD</name>
<dbReference type="STRING" id="479433.Caci_3833"/>
<feature type="transmembrane region" description="Helical" evidence="2">
    <location>
        <begin position="84"/>
        <end position="103"/>
    </location>
</feature>
<dbReference type="HOGENOM" id="CLU_012121_1_0_11"/>
<feature type="transmembrane region" description="Helical" evidence="2">
    <location>
        <begin position="123"/>
        <end position="146"/>
    </location>
</feature>
<dbReference type="Pfam" id="PF13559">
    <property type="entry name" value="DUF4129"/>
    <property type="match status" value="1"/>
</dbReference>
<feature type="transmembrane region" description="Helical" evidence="2">
    <location>
        <begin position="58"/>
        <end position="77"/>
    </location>
</feature>
<keyword evidence="5" id="KW-1185">Reference proteome</keyword>
<feature type="transmembrane region" description="Helical" evidence="2">
    <location>
        <begin position="167"/>
        <end position="188"/>
    </location>
</feature>
<protein>
    <submittedName>
        <fullName evidence="4">Transglutaminase domain protein</fullName>
    </submittedName>
</protein>
<keyword evidence="2" id="KW-1133">Transmembrane helix</keyword>
<feature type="transmembrane region" description="Helical" evidence="2">
    <location>
        <begin position="194"/>
        <end position="211"/>
    </location>
</feature>
<evidence type="ECO:0000313" key="4">
    <source>
        <dbReference type="EMBL" id="ACU72732.1"/>
    </source>
</evidence>
<organism evidence="4 5">
    <name type="scientific">Catenulispora acidiphila (strain DSM 44928 / JCM 14897 / NBRC 102108 / NRRL B-24433 / ID139908)</name>
    <dbReference type="NCBI Taxonomy" id="479433"/>
    <lineage>
        <taxon>Bacteria</taxon>
        <taxon>Bacillati</taxon>
        <taxon>Actinomycetota</taxon>
        <taxon>Actinomycetes</taxon>
        <taxon>Catenulisporales</taxon>
        <taxon>Catenulisporaceae</taxon>
        <taxon>Catenulispora</taxon>
    </lineage>
</organism>
<dbReference type="Pfam" id="PF01841">
    <property type="entry name" value="Transglut_core"/>
    <property type="match status" value="1"/>
</dbReference>
<dbReference type="Proteomes" id="UP000000851">
    <property type="component" value="Chromosome"/>
</dbReference>
<dbReference type="InterPro" id="IPR052901">
    <property type="entry name" value="Bact_TGase-like"/>
</dbReference>
<feature type="transmembrane region" description="Helical" evidence="2">
    <location>
        <begin position="630"/>
        <end position="653"/>
    </location>
</feature>
<dbReference type="PANTHER" id="PTHR42736:SF1">
    <property type="entry name" value="PROTEIN-GLUTAMINE GAMMA-GLUTAMYLTRANSFERASE"/>
    <property type="match status" value="1"/>
</dbReference>
<dbReference type="PANTHER" id="PTHR42736">
    <property type="entry name" value="PROTEIN-GLUTAMINE GAMMA-GLUTAMYLTRANSFERASE"/>
    <property type="match status" value="1"/>
</dbReference>
<keyword evidence="2" id="KW-0472">Membrane</keyword>
<dbReference type="InterPro" id="IPR038765">
    <property type="entry name" value="Papain-like_cys_pep_sf"/>
</dbReference>
<reference evidence="4 5" key="1">
    <citation type="journal article" date="2009" name="Stand. Genomic Sci.">
        <title>Complete genome sequence of Catenulispora acidiphila type strain (ID 139908).</title>
        <authorList>
            <person name="Copeland A."/>
            <person name="Lapidus A."/>
            <person name="Glavina Del Rio T."/>
            <person name="Nolan M."/>
            <person name="Lucas S."/>
            <person name="Chen F."/>
            <person name="Tice H."/>
            <person name="Cheng J.F."/>
            <person name="Bruce D."/>
            <person name="Goodwin L."/>
            <person name="Pitluck S."/>
            <person name="Mikhailova N."/>
            <person name="Pati A."/>
            <person name="Ivanova N."/>
            <person name="Mavromatis K."/>
            <person name="Chen A."/>
            <person name="Palaniappan K."/>
            <person name="Chain P."/>
            <person name="Land M."/>
            <person name="Hauser L."/>
            <person name="Chang Y.J."/>
            <person name="Jeffries C.D."/>
            <person name="Chertkov O."/>
            <person name="Brettin T."/>
            <person name="Detter J.C."/>
            <person name="Han C."/>
            <person name="Ali Z."/>
            <person name="Tindall B.J."/>
            <person name="Goker M."/>
            <person name="Bristow J."/>
            <person name="Eisen J.A."/>
            <person name="Markowitz V."/>
            <person name="Hugenholtz P."/>
            <person name="Kyrpides N.C."/>
            <person name="Klenk H.P."/>
        </authorList>
    </citation>
    <scope>NUCLEOTIDE SEQUENCE [LARGE SCALE GENOMIC DNA]</scope>
    <source>
        <strain evidence="5">DSM 44928 / JCM 14897 / NBRC 102108 / NRRL B-24433 / ID139908</strain>
    </source>
</reference>
<feature type="transmembrane region" description="Helical" evidence="2">
    <location>
        <begin position="33"/>
        <end position="52"/>
    </location>
</feature>
<sequence length="790" mass="81840">MEAPGTRLSRATPPLAADPRGAPAPSPSNRGPLAALLCIAGAALTAVPYGSFFASGNAVIRLAEGAIAGGVIAWLCAVFLRRPLAIAAVGAAGLAVSAVYIVLGNTLTHGLPQTSTLRVGRQALVGGWAAMLSVGAPAGTTARLVMDPYAVTYTAAFTALILARRTRVALAPAAALMVAELVALFFAGVQPTTHLAQCAGLFVLVLVLSALRTHALRTGPMRIRAGNPAPIQAVAVLVVMVIATLGARALPMDGKRFDPSTLVRSALSLHPTVNPLAEVRAQLQRPQAEDLFSVRISGANGGERLSSRATNTGAAGDDGLGGGIDLIQCAALDSFSGSQWSSSAAYLVSGPDLAPGPVQPDATRLTEQISLTGLSGPFLPTIGRPSTITGSFGTDAVVGFDTVSGTLVTDAAKLSGVSYKVTSAVSPSSSALENAPVGTGSAYAPYLALPSVPPDLSALAATITSNYQGPYAKAVAIERYLRQLPYNVNAQPGESYAALERMLDAEDPQSAAAYGEQHVSAFAVLARSAGLPTRIAVGYALTGVNASQYTVTTADAYAWDQVYFQGHGWVDFDPTDPNRGFRLPDQQPLEVAVTVPTPSIPPPPTPITSVPSATPTPIVPPVAPRQHSAFPWRAVAGTGVGLLVCAAAAVPLIRASTRRRRRRARLSGGPSHRVAGAWLEICDRLGRAGVPIPPTQTVVEAARTAEAAAAREPLGRGRTARIRRRAAESLATLAPLTDRAVFAPHPVSESDAQDALTVEREFRSEFSRISGAARMIRRRDRAARGKKGQR</sequence>
<evidence type="ECO:0000256" key="1">
    <source>
        <dbReference type="SAM" id="MobiDB-lite"/>
    </source>
</evidence>
<dbReference type="InterPro" id="IPR002931">
    <property type="entry name" value="Transglutaminase-like"/>
</dbReference>
<dbReference type="Gene3D" id="3.10.620.30">
    <property type="match status" value="1"/>
</dbReference>
<evidence type="ECO:0000259" key="3">
    <source>
        <dbReference type="SMART" id="SM00460"/>
    </source>
</evidence>
<accession>C7QDD9</accession>
<dbReference type="AlphaFoldDB" id="C7QDD9"/>
<evidence type="ECO:0000313" key="5">
    <source>
        <dbReference type="Proteomes" id="UP000000851"/>
    </source>
</evidence>
<dbReference type="EMBL" id="CP001700">
    <property type="protein sequence ID" value="ACU72732.1"/>
    <property type="molecule type" value="Genomic_DNA"/>
</dbReference>
<gene>
    <name evidence="4" type="ordered locus">Caci_3833</name>
</gene>
<dbReference type="OrthoDB" id="9804023at2"/>
<keyword evidence="2" id="KW-0812">Transmembrane</keyword>
<dbReference type="SMART" id="SM00460">
    <property type="entry name" value="TGc"/>
    <property type="match status" value="1"/>
</dbReference>
<dbReference type="SUPFAM" id="SSF54001">
    <property type="entry name" value="Cysteine proteinases"/>
    <property type="match status" value="1"/>
</dbReference>
<dbReference type="RefSeq" id="WP_015792461.1">
    <property type="nucleotide sequence ID" value="NC_013131.1"/>
</dbReference>
<dbReference type="InterPro" id="IPR021878">
    <property type="entry name" value="TgpA_N"/>
</dbReference>
<dbReference type="KEGG" id="cai:Caci_3833"/>
<feature type="region of interest" description="Disordered" evidence="1">
    <location>
        <begin position="1"/>
        <end position="28"/>
    </location>
</feature>
<dbReference type="InterPro" id="IPR025403">
    <property type="entry name" value="TgpA-like_C"/>
</dbReference>
<dbReference type="InParanoid" id="C7QDD9"/>
<feature type="domain" description="Transglutaminase-like" evidence="3">
    <location>
        <begin position="509"/>
        <end position="576"/>
    </location>
</feature>
<proteinExistence type="predicted"/>
<dbReference type="eggNOG" id="COG1305">
    <property type="taxonomic scope" value="Bacteria"/>
</dbReference>